<gene>
    <name evidence="1" type="ORF">HPB47_017648</name>
</gene>
<comment type="caution">
    <text evidence="1">The sequence shown here is derived from an EMBL/GenBank/DDBJ whole genome shotgun (WGS) entry which is preliminary data.</text>
</comment>
<protein>
    <submittedName>
        <fullName evidence="1">Uncharacterized protein</fullName>
    </submittedName>
</protein>
<dbReference type="EMBL" id="JABSTQ010000657">
    <property type="protein sequence ID" value="KAG0445261.1"/>
    <property type="molecule type" value="Genomic_DNA"/>
</dbReference>
<accession>A0AC60R0U2</accession>
<dbReference type="Proteomes" id="UP000805193">
    <property type="component" value="Unassembled WGS sequence"/>
</dbReference>
<proteinExistence type="predicted"/>
<keyword evidence="2" id="KW-1185">Reference proteome</keyword>
<evidence type="ECO:0000313" key="2">
    <source>
        <dbReference type="Proteomes" id="UP000805193"/>
    </source>
</evidence>
<organism evidence="1 2">
    <name type="scientific">Ixodes persulcatus</name>
    <name type="common">Taiga tick</name>
    <dbReference type="NCBI Taxonomy" id="34615"/>
    <lineage>
        <taxon>Eukaryota</taxon>
        <taxon>Metazoa</taxon>
        <taxon>Ecdysozoa</taxon>
        <taxon>Arthropoda</taxon>
        <taxon>Chelicerata</taxon>
        <taxon>Arachnida</taxon>
        <taxon>Acari</taxon>
        <taxon>Parasitiformes</taxon>
        <taxon>Ixodida</taxon>
        <taxon>Ixodoidea</taxon>
        <taxon>Ixodidae</taxon>
        <taxon>Ixodinae</taxon>
        <taxon>Ixodes</taxon>
    </lineage>
</organism>
<reference evidence="1 2" key="1">
    <citation type="journal article" date="2020" name="Cell">
        <title>Large-Scale Comparative Analyses of Tick Genomes Elucidate Their Genetic Diversity and Vector Capacities.</title>
        <authorList>
            <consortium name="Tick Genome and Microbiome Consortium (TIGMIC)"/>
            <person name="Jia N."/>
            <person name="Wang J."/>
            <person name="Shi W."/>
            <person name="Du L."/>
            <person name="Sun Y."/>
            <person name="Zhan W."/>
            <person name="Jiang J.F."/>
            <person name="Wang Q."/>
            <person name="Zhang B."/>
            <person name="Ji P."/>
            <person name="Bell-Sakyi L."/>
            <person name="Cui X.M."/>
            <person name="Yuan T.T."/>
            <person name="Jiang B.G."/>
            <person name="Yang W.F."/>
            <person name="Lam T.T."/>
            <person name="Chang Q.C."/>
            <person name="Ding S.J."/>
            <person name="Wang X.J."/>
            <person name="Zhu J.G."/>
            <person name="Ruan X.D."/>
            <person name="Zhao L."/>
            <person name="Wei J.T."/>
            <person name="Ye R.Z."/>
            <person name="Que T.C."/>
            <person name="Du C.H."/>
            <person name="Zhou Y.H."/>
            <person name="Cheng J.X."/>
            <person name="Dai P.F."/>
            <person name="Guo W.B."/>
            <person name="Han X.H."/>
            <person name="Huang E.J."/>
            <person name="Li L.F."/>
            <person name="Wei W."/>
            <person name="Gao Y.C."/>
            <person name="Liu J.Z."/>
            <person name="Shao H.Z."/>
            <person name="Wang X."/>
            <person name="Wang C.C."/>
            <person name="Yang T.C."/>
            <person name="Huo Q.B."/>
            <person name="Li W."/>
            <person name="Chen H.Y."/>
            <person name="Chen S.E."/>
            <person name="Zhou L.G."/>
            <person name="Ni X.B."/>
            <person name="Tian J.H."/>
            <person name="Sheng Y."/>
            <person name="Liu T."/>
            <person name="Pan Y.S."/>
            <person name="Xia L.Y."/>
            <person name="Li J."/>
            <person name="Zhao F."/>
            <person name="Cao W.C."/>
        </authorList>
    </citation>
    <scope>NUCLEOTIDE SEQUENCE [LARGE SCALE GENOMIC DNA]</scope>
    <source>
        <strain evidence="1">Iper-2018</strain>
    </source>
</reference>
<sequence length="185" mass="21107">MEPRAIESNILLRRYYDYDTTVTSSGLSVHGEYPFLGAPPDGIVDEGGEQGLLEAKCPQSKENMTPEEVCADDKFCSAMVGNVVTLKRKHAYYYQIQGQLGVIGHSWCEFVIFTNAESLAKSISVERIHFDAKFWEEYLLPGLLYFYTRAVVPELLTSRVKRFNKLYSEDSRYLSYPEYLKAAQS</sequence>
<evidence type="ECO:0000313" key="1">
    <source>
        <dbReference type="EMBL" id="KAG0445261.1"/>
    </source>
</evidence>
<name>A0AC60R0U2_IXOPE</name>